<sequence>MNLSSSNPLLNDSDLIDLDLRSSGKSDAFLDQLDFILDEDGVADGDEICFLANSSSRRQSKTLDSVGMDIHELDGWYNTQFDVDDIMMEMSGDINSCHISRLCQSDMYEVEFTQQQQQQRPPLCFRPLAIDAHFTEPKYNEALQKLAESMQRTEETRRQVMLQRQIMMPTQPQQRQAQAQTQPQVQQPSPPSPPGRSISPGRSSILNAFFTGSRCTLTNGLDQSRKQLSMYMTQMNQQTF</sequence>
<name>A0ABD3M4R1_9STRA</name>
<reference evidence="2 3" key="1">
    <citation type="submission" date="2024-10" db="EMBL/GenBank/DDBJ databases">
        <title>Updated reference genomes for cyclostephanoid diatoms.</title>
        <authorList>
            <person name="Roberts W.R."/>
            <person name="Alverson A.J."/>
        </authorList>
    </citation>
    <scope>NUCLEOTIDE SEQUENCE [LARGE SCALE GENOMIC DNA]</scope>
    <source>
        <strain evidence="2 3">AJA232-27</strain>
    </source>
</reference>
<comment type="caution">
    <text evidence="2">The sequence shown here is derived from an EMBL/GenBank/DDBJ whole genome shotgun (WGS) entry which is preliminary data.</text>
</comment>
<protein>
    <submittedName>
        <fullName evidence="2">Uncharacterized protein</fullName>
    </submittedName>
</protein>
<evidence type="ECO:0000313" key="3">
    <source>
        <dbReference type="Proteomes" id="UP001530293"/>
    </source>
</evidence>
<gene>
    <name evidence="2" type="ORF">ACHAWU_003045</name>
</gene>
<organism evidence="2 3">
    <name type="scientific">Discostella pseudostelligera</name>
    <dbReference type="NCBI Taxonomy" id="259834"/>
    <lineage>
        <taxon>Eukaryota</taxon>
        <taxon>Sar</taxon>
        <taxon>Stramenopiles</taxon>
        <taxon>Ochrophyta</taxon>
        <taxon>Bacillariophyta</taxon>
        <taxon>Coscinodiscophyceae</taxon>
        <taxon>Thalassiosirophycidae</taxon>
        <taxon>Stephanodiscales</taxon>
        <taxon>Stephanodiscaceae</taxon>
        <taxon>Discostella</taxon>
    </lineage>
</organism>
<proteinExistence type="predicted"/>
<keyword evidence="3" id="KW-1185">Reference proteome</keyword>
<dbReference type="EMBL" id="JALLBG020000215">
    <property type="protein sequence ID" value="KAL3758974.1"/>
    <property type="molecule type" value="Genomic_DNA"/>
</dbReference>
<dbReference type="AlphaFoldDB" id="A0ABD3M4R1"/>
<evidence type="ECO:0000313" key="2">
    <source>
        <dbReference type="EMBL" id="KAL3758974.1"/>
    </source>
</evidence>
<accession>A0ABD3M4R1</accession>
<feature type="region of interest" description="Disordered" evidence="1">
    <location>
        <begin position="169"/>
        <end position="204"/>
    </location>
</feature>
<evidence type="ECO:0000256" key="1">
    <source>
        <dbReference type="SAM" id="MobiDB-lite"/>
    </source>
</evidence>
<feature type="compositionally biased region" description="Low complexity" evidence="1">
    <location>
        <begin position="169"/>
        <end position="187"/>
    </location>
</feature>
<dbReference type="Proteomes" id="UP001530293">
    <property type="component" value="Unassembled WGS sequence"/>
</dbReference>
<feature type="compositionally biased region" description="Low complexity" evidence="1">
    <location>
        <begin position="195"/>
        <end position="204"/>
    </location>
</feature>